<accession>A0A851GHM5</accession>
<dbReference type="Pfam" id="PF06452">
    <property type="entry name" value="CBM9_1"/>
    <property type="match status" value="1"/>
</dbReference>
<feature type="domain" description="Carbohydrate-binding" evidence="1">
    <location>
        <begin position="19"/>
        <end position="139"/>
    </location>
</feature>
<dbReference type="GO" id="GO:0030246">
    <property type="term" value="F:carbohydrate binding"/>
    <property type="evidence" value="ECO:0007669"/>
    <property type="project" value="InterPro"/>
</dbReference>
<proteinExistence type="predicted"/>
<dbReference type="PANTHER" id="PTHR35532:SF5">
    <property type="entry name" value="CARBOHYDRATE-BINDING DOMAIN-CONTAINING PROTEIN"/>
    <property type="match status" value="1"/>
</dbReference>
<dbReference type="PANTHER" id="PTHR35532">
    <property type="entry name" value="SIMILAR TO POLYHYDROXYALKANOATE DEPOLYMERASE"/>
    <property type="match status" value="1"/>
</dbReference>
<protein>
    <submittedName>
        <fullName evidence="2">Carbohydrate-binding family 9-like protein</fullName>
    </submittedName>
</protein>
<dbReference type="CDD" id="cd09620">
    <property type="entry name" value="CBM9_like_3"/>
    <property type="match status" value="1"/>
</dbReference>
<dbReference type="Proteomes" id="UP000557872">
    <property type="component" value="Unassembled WGS sequence"/>
</dbReference>
<dbReference type="GO" id="GO:0016052">
    <property type="term" value="P:carbohydrate catabolic process"/>
    <property type="evidence" value="ECO:0007669"/>
    <property type="project" value="InterPro"/>
</dbReference>
<gene>
    <name evidence="2" type="ORF">HW115_16825</name>
</gene>
<organism evidence="2 3">
    <name type="scientific">Oceaniferula marina</name>
    <dbReference type="NCBI Taxonomy" id="2748318"/>
    <lineage>
        <taxon>Bacteria</taxon>
        <taxon>Pseudomonadati</taxon>
        <taxon>Verrucomicrobiota</taxon>
        <taxon>Verrucomicrobiia</taxon>
        <taxon>Verrucomicrobiales</taxon>
        <taxon>Verrucomicrobiaceae</taxon>
        <taxon>Oceaniferula</taxon>
    </lineage>
</organism>
<dbReference type="SUPFAM" id="SSF49344">
    <property type="entry name" value="CBD9-like"/>
    <property type="match status" value="1"/>
</dbReference>
<sequence>MKSPKQYQCQRVQGPLKLDGFLSDPAWASIPWTDAFVDITGDPGLKPRFETRVKMAWDDTYFYVAAELEEPHVWGTITRQNEVIFHDNDFEVFIDPDGDGRNYYEFEMNALGTIWELSLPVPYSEGGEPVWGCNLPGLIRKVGVRGRLNDPSDEDDGWSLEIAFPWEALRQYHSEKRTPPEPGDVWRVNFSRVQWQHEVVDGRYVRVPPHGTDLPQGLDPEEQSHPEDNWVWSPQWQVNMHVPALWGEVIFQS</sequence>
<dbReference type="EMBL" id="JACBAZ010000009">
    <property type="protein sequence ID" value="NWK57288.1"/>
    <property type="molecule type" value="Genomic_DNA"/>
</dbReference>
<evidence type="ECO:0000313" key="2">
    <source>
        <dbReference type="EMBL" id="NWK57288.1"/>
    </source>
</evidence>
<keyword evidence="3" id="KW-1185">Reference proteome</keyword>
<comment type="caution">
    <text evidence="2">The sequence shown here is derived from an EMBL/GenBank/DDBJ whole genome shotgun (WGS) entry which is preliminary data.</text>
</comment>
<evidence type="ECO:0000313" key="3">
    <source>
        <dbReference type="Proteomes" id="UP000557872"/>
    </source>
</evidence>
<dbReference type="GO" id="GO:0004553">
    <property type="term" value="F:hydrolase activity, hydrolyzing O-glycosyl compounds"/>
    <property type="evidence" value="ECO:0007669"/>
    <property type="project" value="InterPro"/>
</dbReference>
<dbReference type="InterPro" id="IPR010502">
    <property type="entry name" value="Carb-bd_dom_fam9"/>
</dbReference>
<name>A0A851GHM5_9BACT</name>
<dbReference type="AlphaFoldDB" id="A0A851GHM5"/>
<evidence type="ECO:0000259" key="1">
    <source>
        <dbReference type="Pfam" id="PF06452"/>
    </source>
</evidence>
<reference evidence="2 3" key="1">
    <citation type="submission" date="2020-07" db="EMBL/GenBank/DDBJ databases">
        <title>Roseicoccus Jingziensis gen. nov., sp. nov., isolated from coastal seawater.</title>
        <authorList>
            <person name="Feng X."/>
        </authorList>
    </citation>
    <scope>NUCLEOTIDE SEQUENCE [LARGE SCALE GENOMIC DNA]</scope>
    <source>
        <strain evidence="2 3">N1E253</strain>
    </source>
</reference>
<dbReference type="RefSeq" id="WP_178934122.1">
    <property type="nucleotide sequence ID" value="NZ_JACBAZ010000009.1"/>
</dbReference>
<dbReference type="Gene3D" id="2.60.40.1190">
    <property type="match status" value="1"/>
</dbReference>